<evidence type="ECO:0000313" key="1">
    <source>
        <dbReference type="EMBL" id="KRY86919.1"/>
    </source>
</evidence>
<dbReference type="EMBL" id="JYDT01000064">
    <property type="protein sequence ID" value="KRY86919.1"/>
    <property type="molecule type" value="Genomic_DNA"/>
</dbReference>
<dbReference type="Proteomes" id="UP000054826">
    <property type="component" value="Unassembled WGS sequence"/>
</dbReference>
<evidence type="ECO:0000313" key="4">
    <source>
        <dbReference type="Proteomes" id="UP000054995"/>
    </source>
</evidence>
<sequence>MERSVDTSSGCLRDLLASVHSAIGLSSGQADYVPDHHNSLDTLAKQVPDACKRNGEAFILFKKQIN</sequence>
<evidence type="ECO:0000313" key="2">
    <source>
        <dbReference type="EMBL" id="KRZ35317.1"/>
    </source>
</evidence>
<name>A0A0V1FLI4_TRIPS</name>
<dbReference type="Proteomes" id="UP000054995">
    <property type="component" value="Unassembled WGS sequence"/>
</dbReference>
<comment type="caution">
    <text evidence="1">The sequence shown here is derived from an EMBL/GenBank/DDBJ whole genome shotgun (WGS) entry which is preliminary data.</text>
</comment>
<dbReference type="AlphaFoldDB" id="A0A0V1FLI4"/>
<proteinExistence type="predicted"/>
<accession>A0A0V1FLI4</accession>
<organism evidence="1 4">
    <name type="scientific">Trichinella pseudospiralis</name>
    <name type="common">Parasitic roundworm</name>
    <dbReference type="NCBI Taxonomy" id="6337"/>
    <lineage>
        <taxon>Eukaryota</taxon>
        <taxon>Metazoa</taxon>
        <taxon>Ecdysozoa</taxon>
        <taxon>Nematoda</taxon>
        <taxon>Enoplea</taxon>
        <taxon>Dorylaimia</taxon>
        <taxon>Trichinellida</taxon>
        <taxon>Trichinellidae</taxon>
        <taxon>Trichinella</taxon>
    </lineage>
</organism>
<gene>
    <name evidence="2" type="ORF">T4C_1845</name>
    <name evidence="1" type="ORF">T4D_10921</name>
</gene>
<evidence type="ECO:0000313" key="3">
    <source>
        <dbReference type="Proteomes" id="UP000054826"/>
    </source>
</evidence>
<keyword evidence="4" id="KW-1185">Reference proteome</keyword>
<dbReference type="EMBL" id="JYDV01000092">
    <property type="protein sequence ID" value="KRZ35317.1"/>
    <property type="molecule type" value="Genomic_DNA"/>
</dbReference>
<reference evidence="3 4" key="1">
    <citation type="submission" date="2015-01" db="EMBL/GenBank/DDBJ databases">
        <title>Evolution of Trichinella species and genotypes.</title>
        <authorList>
            <person name="Korhonen P.K."/>
            <person name="Edoardo P."/>
            <person name="Giuseppe L.R."/>
            <person name="Gasser R.B."/>
        </authorList>
    </citation>
    <scope>NUCLEOTIDE SEQUENCE [LARGE SCALE GENOMIC DNA]</scope>
    <source>
        <strain evidence="2">ISS176</strain>
        <strain evidence="1">ISS470</strain>
    </source>
</reference>
<protein>
    <submittedName>
        <fullName evidence="1">Uncharacterized protein</fullName>
    </submittedName>
</protein>